<evidence type="ECO:0000313" key="4">
    <source>
        <dbReference type="WBParaSite" id="HPBE_0001255301-mRNA-1"/>
    </source>
</evidence>
<dbReference type="WBParaSite" id="HPBE_0001255301-mRNA-1">
    <property type="protein sequence ID" value="HPBE_0001255301-mRNA-1"/>
    <property type="gene ID" value="HPBE_0001255301"/>
</dbReference>
<dbReference type="Proteomes" id="UP000050761">
    <property type="component" value="Unassembled WGS sequence"/>
</dbReference>
<reference evidence="4" key="2">
    <citation type="submission" date="2019-09" db="UniProtKB">
        <authorList>
            <consortium name="WormBaseParasite"/>
        </authorList>
    </citation>
    <scope>IDENTIFICATION</scope>
</reference>
<evidence type="ECO:0000256" key="1">
    <source>
        <dbReference type="SAM" id="MobiDB-lite"/>
    </source>
</evidence>
<dbReference type="OrthoDB" id="5866377at2759"/>
<accession>A0A3P8D8K7</accession>
<reference evidence="2 3" key="1">
    <citation type="submission" date="2018-11" db="EMBL/GenBank/DDBJ databases">
        <authorList>
            <consortium name="Pathogen Informatics"/>
        </authorList>
    </citation>
    <scope>NUCLEOTIDE SEQUENCE [LARGE SCALE GENOMIC DNA]</scope>
</reference>
<keyword evidence="3" id="KW-1185">Reference proteome</keyword>
<feature type="region of interest" description="Disordered" evidence="1">
    <location>
        <begin position="466"/>
        <end position="509"/>
    </location>
</feature>
<evidence type="ECO:0000313" key="3">
    <source>
        <dbReference type="Proteomes" id="UP000050761"/>
    </source>
</evidence>
<dbReference type="AlphaFoldDB" id="A0A183FVZ4"/>
<dbReference type="EMBL" id="UZAH01027545">
    <property type="protein sequence ID" value="VDO92635.1"/>
    <property type="molecule type" value="Genomic_DNA"/>
</dbReference>
<gene>
    <name evidence="2" type="ORF">HPBE_LOCUS12554</name>
</gene>
<evidence type="ECO:0000313" key="2">
    <source>
        <dbReference type="EMBL" id="VDO92635.1"/>
    </source>
</evidence>
<name>A0A183FVZ4_HELPZ</name>
<accession>A0A183FVZ4</accession>
<protein>
    <submittedName>
        <fullName evidence="4">Integrase catalytic domain-containing protein</fullName>
    </submittedName>
</protein>
<sequence length="519" mass="58828">MKEAYDRRKDVDVHSLPAVGERVFMKLPCERARRKHPKLTMDWDGPYRVLQANDTSALITKIGAEEEPIKIQYDMLLRCPDEISDEVVSGKTKRKRVRKAYRVTMIRADCNFRDELEFTVQDPSHILHAQFQCRGQDFPAVNGSPSFPLEKCRVAGSIRAVDLISILPHPANCYEVDCMFSAAHILSIWPGPDSVTSKVEQILNPAVKKLDPRAVGFAYSFSRTRCVHIAMMAKLVEPAKIMRNGAVDGGWPSDFKRILEIGWTFARRVKWSEVVESHLFGEVHNRLLLVVPTVLQRMRFMTGGTKTRVFYYSEFSALRTKNDSIFMDDVGVVIIILPPEEPRKVTAWLALLSAINLWATCGAKVLLVNGPRSANTFSWEHVTQKTRSHVLSYLDVRPEHADRIVDLMQRDPGTYDAQSAWATVGVLPDSSQWMSPDSTQMFYNSLCNQVQHVVKLEKLTLTPFRAHKRKEPGEPAPKAGTGEPCPAATRGGNRKHRKRAEARYRDKQRSVVHKLDAVL</sequence>
<organism evidence="3 4">
    <name type="scientific">Heligmosomoides polygyrus</name>
    <name type="common">Parasitic roundworm</name>
    <dbReference type="NCBI Taxonomy" id="6339"/>
    <lineage>
        <taxon>Eukaryota</taxon>
        <taxon>Metazoa</taxon>
        <taxon>Ecdysozoa</taxon>
        <taxon>Nematoda</taxon>
        <taxon>Chromadorea</taxon>
        <taxon>Rhabditida</taxon>
        <taxon>Rhabditina</taxon>
        <taxon>Rhabditomorpha</taxon>
        <taxon>Strongyloidea</taxon>
        <taxon>Heligmosomidae</taxon>
        <taxon>Heligmosomoides</taxon>
    </lineage>
</organism>
<proteinExistence type="predicted"/>